<keyword evidence="3" id="KW-0150">Chloroplast</keyword>
<evidence type="ECO:0000256" key="2">
    <source>
        <dbReference type="ARBA" id="ARBA00005781"/>
    </source>
</evidence>
<dbReference type="InterPro" id="IPR008991">
    <property type="entry name" value="Translation_prot_SH3-like_sf"/>
</dbReference>
<keyword evidence="4" id="KW-0934">Plastid</keyword>
<dbReference type="GO" id="GO:0009507">
    <property type="term" value="C:chloroplast"/>
    <property type="evidence" value="ECO:0007669"/>
    <property type="project" value="UniProtKB-SubCell"/>
</dbReference>
<evidence type="ECO:0000256" key="6">
    <source>
        <dbReference type="ARBA" id="ARBA00023274"/>
    </source>
</evidence>
<reference evidence="8" key="1">
    <citation type="submission" date="2021-01" db="EMBL/GenBank/DDBJ databases">
        <authorList>
            <person name="Corre E."/>
            <person name="Pelletier E."/>
            <person name="Niang G."/>
            <person name="Scheremetjew M."/>
            <person name="Finn R."/>
            <person name="Kale V."/>
            <person name="Holt S."/>
            <person name="Cochrane G."/>
            <person name="Meng A."/>
            <person name="Brown T."/>
            <person name="Cohen L."/>
        </authorList>
    </citation>
    <scope>NUCLEOTIDE SEQUENCE</scope>
    <source>
        <strain evidence="8">MM31A-1</strain>
    </source>
</reference>
<evidence type="ECO:0000256" key="1">
    <source>
        <dbReference type="ARBA" id="ARBA00004229"/>
    </source>
</evidence>
<dbReference type="InterPro" id="IPR038657">
    <property type="entry name" value="Ribosomal_bL19_sf"/>
</dbReference>
<evidence type="ECO:0000256" key="3">
    <source>
        <dbReference type="ARBA" id="ARBA00022528"/>
    </source>
</evidence>
<dbReference type="PANTHER" id="PTHR15680:SF9">
    <property type="entry name" value="LARGE RIBOSOMAL SUBUNIT PROTEIN BL19M"/>
    <property type="match status" value="1"/>
</dbReference>
<evidence type="ECO:0000256" key="7">
    <source>
        <dbReference type="ARBA" id="ARBA00035376"/>
    </source>
</evidence>
<dbReference type="GO" id="GO:0003735">
    <property type="term" value="F:structural constituent of ribosome"/>
    <property type="evidence" value="ECO:0007669"/>
    <property type="project" value="InterPro"/>
</dbReference>
<proteinExistence type="inferred from homology"/>
<comment type="subcellular location">
    <subcellularLocation>
        <location evidence="1">Plastid</location>
        <location evidence="1">Chloroplast</location>
    </subcellularLocation>
</comment>
<dbReference type="AlphaFoldDB" id="A0A7S3PU14"/>
<organism evidence="8">
    <name type="scientific">Chaetoceros debilis</name>
    <dbReference type="NCBI Taxonomy" id="122233"/>
    <lineage>
        <taxon>Eukaryota</taxon>
        <taxon>Sar</taxon>
        <taxon>Stramenopiles</taxon>
        <taxon>Ochrophyta</taxon>
        <taxon>Bacillariophyta</taxon>
        <taxon>Coscinodiscophyceae</taxon>
        <taxon>Chaetocerotophycidae</taxon>
        <taxon>Chaetocerotales</taxon>
        <taxon>Chaetocerotaceae</taxon>
        <taxon>Chaetoceros</taxon>
    </lineage>
</organism>
<name>A0A7S3PU14_9STRA</name>
<evidence type="ECO:0000256" key="5">
    <source>
        <dbReference type="ARBA" id="ARBA00022980"/>
    </source>
</evidence>
<dbReference type="Gene3D" id="2.30.30.790">
    <property type="match status" value="1"/>
</dbReference>
<comment type="similarity">
    <text evidence="2">Belongs to the bacterial ribosomal protein bL19 family.</text>
</comment>
<dbReference type="EMBL" id="HBIO01000190">
    <property type="protein sequence ID" value="CAE0455303.1"/>
    <property type="molecule type" value="Transcribed_RNA"/>
</dbReference>
<keyword evidence="6" id="KW-0687">Ribonucleoprotein</keyword>
<evidence type="ECO:0000256" key="4">
    <source>
        <dbReference type="ARBA" id="ARBA00022640"/>
    </source>
</evidence>
<dbReference type="Pfam" id="PF01245">
    <property type="entry name" value="Ribosomal_L19"/>
    <property type="match status" value="1"/>
</dbReference>
<dbReference type="SUPFAM" id="SSF50104">
    <property type="entry name" value="Translation proteins SH3-like domain"/>
    <property type="match status" value="1"/>
</dbReference>
<dbReference type="PANTHER" id="PTHR15680">
    <property type="entry name" value="RIBOSOMAL PROTEIN L19"/>
    <property type="match status" value="1"/>
</dbReference>
<dbReference type="GO" id="GO:0005762">
    <property type="term" value="C:mitochondrial large ribosomal subunit"/>
    <property type="evidence" value="ECO:0007669"/>
    <property type="project" value="TreeGrafter"/>
</dbReference>
<protein>
    <recommendedName>
        <fullName evidence="7">50S ribosomal protein L19, chloroplastic</fullName>
    </recommendedName>
</protein>
<accession>A0A7S3PU14</accession>
<sequence>MMTRITKESQERRHKPEVHDVKFRVGDAIELTMIEQGGVNSNETEKIRGVVLGMDKRGLGTGFYLRDVVFGEPIDRKIPLYSPLIKDIKVLEENFVFKKKRKVKRAKLYYLRDRLPQETRVTKW</sequence>
<gene>
    <name evidence="8" type="ORF">CDEB00056_LOCUS144</name>
</gene>
<evidence type="ECO:0000313" key="8">
    <source>
        <dbReference type="EMBL" id="CAE0455303.1"/>
    </source>
</evidence>
<dbReference type="InterPro" id="IPR001857">
    <property type="entry name" value="Ribosomal_bL19"/>
</dbReference>
<dbReference type="GO" id="GO:0006412">
    <property type="term" value="P:translation"/>
    <property type="evidence" value="ECO:0007669"/>
    <property type="project" value="InterPro"/>
</dbReference>
<keyword evidence="5" id="KW-0689">Ribosomal protein</keyword>